<keyword evidence="2 6" id="KW-0812">Transmembrane</keyword>
<feature type="transmembrane region" description="Helical" evidence="6">
    <location>
        <begin position="20"/>
        <end position="41"/>
    </location>
</feature>
<protein>
    <recommendedName>
        <fullName evidence="7">Major facilitator superfamily (MFS) profile domain-containing protein</fullName>
    </recommendedName>
</protein>
<keyword evidence="9" id="KW-1185">Reference proteome</keyword>
<feature type="transmembrane region" description="Helical" evidence="6">
    <location>
        <begin position="182"/>
        <end position="205"/>
    </location>
</feature>
<feature type="transmembrane region" description="Helical" evidence="6">
    <location>
        <begin position="427"/>
        <end position="446"/>
    </location>
</feature>
<accession>A0A8J2K8F2</accession>
<dbReference type="Proteomes" id="UP000708208">
    <property type="component" value="Unassembled WGS sequence"/>
</dbReference>
<feature type="transmembrane region" description="Helical" evidence="6">
    <location>
        <begin position="369"/>
        <end position="389"/>
    </location>
</feature>
<evidence type="ECO:0000256" key="3">
    <source>
        <dbReference type="ARBA" id="ARBA00022989"/>
    </source>
</evidence>
<keyword evidence="3 6" id="KW-1133">Transmembrane helix</keyword>
<comment type="subcellular location">
    <subcellularLocation>
        <location evidence="1">Membrane</location>
        <topology evidence="1">Multi-pass membrane protein</topology>
    </subcellularLocation>
</comment>
<evidence type="ECO:0000256" key="1">
    <source>
        <dbReference type="ARBA" id="ARBA00004141"/>
    </source>
</evidence>
<dbReference type="InterPro" id="IPR020846">
    <property type="entry name" value="MFS_dom"/>
</dbReference>
<keyword evidence="4 6" id="KW-0472">Membrane</keyword>
<evidence type="ECO:0000256" key="5">
    <source>
        <dbReference type="SAM" id="MobiDB-lite"/>
    </source>
</evidence>
<feature type="transmembrane region" description="Helical" evidence="6">
    <location>
        <begin position="345"/>
        <end position="363"/>
    </location>
</feature>
<reference evidence="8" key="1">
    <citation type="submission" date="2021-06" db="EMBL/GenBank/DDBJ databases">
        <authorList>
            <person name="Hodson N. C."/>
            <person name="Mongue J. A."/>
            <person name="Jaron S. K."/>
        </authorList>
    </citation>
    <scope>NUCLEOTIDE SEQUENCE</scope>
</reference>
<feature type="compositionally biased region" description="Acidic residues" evidence="5">
    <location>
        <begin position="476"/>
        <end position="492"/>
    </location>
</feature>
<feature type="transmembrane region" description="Helical" evidence="6">
    <location>
        <begin position="316"/>
        <end position="338"/>
    </location>
</feature>
<dbReference type="EMBL" id="CAJVCH010210733">
    <property type="protein sequence ID" value="CAG7731349.1"/>
    <property type="molecule type" value="Genomic_DNA"/>
</dbReference>
<gene>
    <name evidence="8" type="ORF">AFUS01_LOCUS19947</name>
</gene>
<feature type="transmembrane region" description="Helical" evidence="6">
    <location>
        <begin position="211"/>
        <end position="230"/>
    </location>
</feature>
<feature type="region of interest" description="Disordered" evidence="5">
    <location>
        <begin position="472"/>
        <end position="501"/>
    </location>
</feature>
<feature type="transmembrane region" description="Helical" evidence="6">
    <location>
        <begin position="401"/>
        <end position="421"/>
    </location>
</feature>
<dbReference type="OrthoDB" id="5296287at2759"/>
<evidence type="ECO:0000256" key="4">
    <source>
        <dbReference type="ARBA" id="ARBA00023136"/>
    </source>
</evidence>
<dbReference type="InterPro" id="IPR005829">
    <property type="entry name" value="Sugar_transporter_CS"/>
</dbReference>
<dbReference type="AlphaFoldDB" id="A0A8J2K8F2"/>
<dbReference type="PROSITE" id="PS00216">
    <property type="entry name" value="SUGAR_TRANSPORT_1"/>
    <property type="match status" value="1"/>
</dbReference>
<proteinExistence type="predicted"/>
<sequence length="501" mass="54505">MDIDEFYVKTKNQFNRQQKFWFFALTCFNFYAPFHLIQVVFTGPPPKFNCTIGNQTFVDSCGGPGESCDSIMFDPDYPDSFVTTWSSSPCNTEVAQIVQMAFMLGVMFGALTLGPVSDAVGRKPVMIATLIGMVAFGCASSYAPALILYSILRSFVGICSAGCMISSFVLSSELVGPSVRGFCGNVFQTSFAVGIVGFSGLAFVIHNNWRMLSLACALIGVPLIFIAMCVPESPRWLYANAQASKGRATLKRLTGDVANDVEIQGPTATHHVEKLTMFKMLKLKFMLVLTQVISWFTNSVVYYALTLSAHQLGGNIYVSTCLSGLVEVPAYMITTIVIEKIGRRIPLVVAMVIAGVSCIVLVFTNGNLYVGLLGKMCIAAGFSIIYIHTSELFPTVVRNSGVGLCSSFARIGGVVASAFVGASNNQWQVISLGILAISSGLLNLTLPETLNKKLPETLDDLRSESGSYTRLLGDDEHVEEYEDEDDDSNDVEEFNRKKHNP</sequence>
<feature type="transmembrane region" description="Helical" evidence="6">
    <location>
        <begin position="151"/>
        <end position="170"/>
    </location>
</feature>
<evidence type="ECO:0000256" key="6">
    <source>
        <dbReference type="SAM" id="Phobius"/>
    </source>
</evidence>
<feature type="domain" description="Major facilitator superfamily (MFS) profile" evidence="7">
    <location>
        <begin position="21"/>
        <end position="451"/>
    </location>
</feature>
<dbReference type="GO" id="GO:0016020">
    <property type="term" value="C:membrane"/>
    <property type="evidence" value="ECO:0007669"/>
    <property type="project" value="UniProtKB-SubCell"/>
</dbReference>
<evidence type="ECO:0000256" key="2">
    <source>
        <dbReference type="ARBA" id="ARBA00022692"/>
    </source>
</evidence>
<evidence type="ECO:0000313" key="8">
    <source>
        <dbReference type="EMBL" id="CAG7731349.1"/>
    </source>
</evidence>
<feature type="transmembrane region" description="Helical" evidence="6">
    <location>
        <begin position="125"/>
        <end position="145"/>
    </location>
</feature>
<dbReference type="PROSITE" id="PS50850">
    <property type="entry name" value="MFS"/>
    <property type="match status" value="1"/>
</dbReference>
<comment type="caution">
    <text evidence="8">The sequence shown here is derived from an EMBL/GenBank/DDBJ whole genome shotgun (WGS) entry which is preliminary data.</text>
</comment>
<evidence type="ECO:0000313" key="9">
    <source>
        <dbReference type="Proteomes" id="UP000708208"/>
    </source>
</evidence>
<dbReference type="PANTHER" id="PTHR24064">
    <property type="entry name" value="SOLUTE CARRIER FAMILY 22 MEMBER"/>
    <property type="match status" value="1"/>
</dbReference>
<dbReference type="InterPro" id="IPR005828">
    <property type="entry name" value="MFS_sugar_transport-like"/>
</dbReference>
<organism evidence="8 9">
    <name type="scientific">Allacma fusca</name>
    <dbReference type="NCBI Taxonomy" id="39272"/>
    <lineage>
        <taxon>Eukaryota</taxon>
        <taxon>Metazoa</taxon>
        <taxon>Ecdysozoa</taxon>
        <taxon>Arthropoda</taxon>
        <taxon>Hexapoda</taxon>
        <taxon>Collembola</taxon>
        <taxon>Symphypleona</taxon>
        <taxon>Sminthuridae</taxon>
        <taxon>Allacma</taxon>
    </lineage>
</organism>
<evidence type="ECO:0000259" key="7">
    <source>
        <dbReference type="PROSITE" id="PS50850"/>
    </source>
</evidence>
<feature type="transmembrane region" description="Helical" evidence="6">
    <location>
        <begin position="285"/>
        <end position="304"/>
    </location>
</feature>
<name>A0A8J2K8F2_9HEXA</name>
<dbReference type="GO" id="GO:0022857">
    <property type="term" value="F:transmembrane transporter activity"/>
    <property type="evidence" value="ECO:0007669"/>
    <property type="project" value="InterPro"/>
</dbReference>
<dbReference type="Pfam" id="PF00083">
    <property type="entry name" value="Sugar_tr"/>
    <property type="match status" value="1"/>
</dbReference>
<feature type="transmembrane region" description="Helical" evidence="6">
    <location>
        <begin position="94"/>
        <end position="113"/>
    </location>
</feature>